<evidence type="ECO:0000313" key="4">
    <source>
        <dbReference type="EMBL" id="HIS82574.1"/>
    </source>
</evidence>
<dbReference type="GO" id="GO:0005829">
    <property type="term" value="C:cytosol"/>
    <property type="evidence" value="ECO:0007669"/>
    <property type="project" value="TreeGrafter"/>
</dbReference>
<dbReference type="SUPFAM" id="SSF53639">
    <property type="entry name" value="AraD/HMP-PK domain-like"/>
    <property type="match status" value="1"/>
</dbReference>
<keyword evidence="1" id="KW-0479">Metal-binding</keyword>
<dbReference type="Pfam" id="PF00596">
    <property type="entry name" value="Aldolase_II"/>
    <property type="match status" value="1"/>
</dbReference>
<dbReference type="GO" id="GO:0016832">
    <property type="term" value="F:aldehyde-lyase activity"/>
    <property type="evidence" value="ECO:0007669"/>
    <property type="project" value="TreeGrafter"/>
</dbReference>
<organism evidence="4 5">
    <name type="scientific">Candidatus Scatenecus faecavium</name>
    <dbReference type="NCBI Taxonomy" id="2840915"/>
    <lineage>
        <taxon>Bacteria</taxon>
        <taxon>Candidatus Scatenecus</taxon>
    </lineage>
</organism>
<reference evidence="4" key="1">
    <citation type="submission" date="2020-10" db="EMBL/GenBank/DDBJ databases">
        <authorList>
            <person name="Gilroy R."/>
        </authorList>
    </citation>
    <scope>NUCLEOTIDE SEQUENCE</scope>
    <source>
        <strain evidence="4">CHK152-2994</strain>
    </source>
</reference>
<dbReference type="InterPro" id="IPR050197">
    <property type="entry name" value="Aldolase_class_II_sugar_metab"/>
</dbReference>
<reference evidence="4" key="2">
    <citation type="journal article" date="2021" name="PeerJ">
        <title>Extensive microbial diversity within the chicken gut microbiome revealed by metagenomics and culture.</title>
        <authorList>
            <person name="Gilroy R."/>
            <person name="Ravi A."/>
            <person name="Getino M."/>
            <person name="Pursley I."/>
            <person name="Horton D.L."/>
            <person name="Alikhan N.F."/>
            <person name="Baker D."/>
            <person name="Gharbi K."/>
            <person name="Hall N."/>
            <person name="Watson M."/>
            <person name="Adriaenssens E.M."/>
            <person name="Foster-Nyarko E."/>
            <person name="Jarju S."/>
            <person name="Secka A."/>
            <person name="Antonio M."/>
            <person name="Oren A."/>
            <person name="Chaudhuri R.R."/>
            <person name="La Ragione R."/>
            <person name="Hildebrand F."/>
            <person name="Pallen M.J."/>
        </authorList>
    </citation>
    <scope>NUCLEOTIDE SEQUENCE</scope>
    <source>
        <strain evidence="4">CHK152-2994</strain>
    </source>
</reference>
<dbReference type="GO" id="GO:0046872">
    <property type="term" value="F:metal ion binding"/>
    <property type="evidence" value="ECO:0007669"/>
    <property type="project" value="UniProtKB-KW"/>
</dbReference>
<dbReference type="Gene3D" id="3.40.225.10">
    <property type="entry name" value="Class II aldolase/adducin N-terminal domain"/>
    <property type="match status" value="1"/>
</dbReference>
<accession>A0A9D1FUY2</accession>
<protein>
    <submittedName>
        <fullName evidence="4">Class II aldolase/adducin family protein</fullName>
    </submittedName>
</protein>
<dbReference type="PANTHER" id="PTHR22789">
    <property type="entry name" value="FUCULOSE PHOSPHATE ALDOLASE"/>
    <property type="match status" value="1"/>
</dbReference>
<dbReference type="InterPro" id="IPR036409">
    <property type="entry name" value="Aldolase_II/adducin_N_sf"/>
</dbReference>
<keyword evidence="2" id="KW-0456">Lyase</keyword>
<dbReference type="GO" id="GO:0019323">
    <property type="term" value="P:pentose catabolic process"/>
    <property type="evidence" value="ECO:0007669"/>
    <property type="project" value="TreeGrafter"/>
</dbReference>
<sequence length="207" mass="23183">MELNELKQTLIYYGKLAGKKNMTPGISGNMSARFEDKILITTSGSANEYLEDDELVLIDFAGNLTDGSKKPSSEKMLHVEYYKQRPDVNFILHMHSPYLSTFAACKKALDEPIMPENLFYFGQIPLAEYALPGSNALVEKTAKYFKDYNVILMANHGMISAGQTAKEAYLNLELAESYAQVVLQSKLLGGAVFLNEKEVEEIYSLKK</sequence>
<evidence type="ECO:0000259" key="3">
    <source>
        <dbReference type="SMART" id="SM01007"/>
    </source>
</evidence>
<evidence type="ECO:0000256" key="2">
    <source>
        <dbReference type="ARBA" id="ARBA00023239"/>
    </source>
</evidence>
<evidence type="ECO:0000313" key="5">
    <source>
        <dbReference type="Proteomes" id="UP000824139"/>
    </source>
</evidence>
<dbReference type="PANTHER" id="PTHR22789:SF0">
    <property type="entry name" value="3-OXO-TETRONATE 4-PHOSPHATE DECARBOXYLASE-RELATED"/>
    <property type="match status" value="1"/>
</dbReference>
<gene>
    <name evidence="4" type="ORF">IAD41_03080</name>
</gene>
<dbReference type="EMBL" id="DVJO01000067">
    <property type="protein sequence ID" value="HIS82574.1"/>
    <property type="molecule type" value="Genomic_DNA"/>
</dbReference>
<dbReference type="InterPro" id="IPR001303">
    <property type="entry name" value="Aldolase_II/adducin_N"/>
</dbReference>
<evidence type="ECO:0000256" key="1">
    <source>
        <dbReference type="ARBA" id="ARBA00022723"/>
    </source>
</evidence>
<proteinExistence type="predicted"/>
<dbReference type="SMART" id="SM01007">
    <property type="entry name" value="Aldolase_II"/>
    <property type="match status" value="1"/>
</dbReference>
<comment type="caution">
    <text evidence="4">The sequence shown here is derived from an EMBL/GenBank/DDBJ whole genome shotgun (WGS) entry which is preliminary data.</text>
</comment>
<name>A0A9D1FUY2_9BACT</name>
<dbReference type="Proteomes" id="UP000824139">
    <property type="component" value="Unassembled WGS sequence"/>
</dbReference>
<dbReference type="AlphaFoldDB" id="A0A9D1FUY2"/>
<feature type="domain" description="Class II aldolase/adducin N-terminal" evidence="3">
    <location>
        <begin position="8"/>
        <end position="183"/>
    </location>
</feature>